<proteinExistence type="predicted"/>
<accession>A0ABT3SY62</accession>
<gene>
    <name evidence="1" type="ORF">EYC87_14830</name>
</gene>
<evidence type="ECO:0000313" key="2">
    <source>
        <dbReference type="Proteomes" id="UP001143307"/>
    </source>
</evidence>
<sequence length="79" mass="9494">MSVPHHDLHNEFPELNERIHELKVGDAHFRRLFDEYHDLTRSIEKMEDEVTPVATRTEEEAKIRRVHLKDELYRMLTAA</sequence>
<dbReference type="InterPro" id="IPR038444">
    <property type="entry name" value="DUF465_sf"/>
</dbReference>
<organism evidence="1 2">
    <name type="scientific">Candidatus Seongchinamella marina</name>
    <dbReference type="NCBI Taxonomy" id="2518990"/>
    <lineage>
        <taxon>Bacteria</taxon>
        <taxon>Pseudomonadati</taxon>
        <taxon>Pseudomonadota</taxon>
        <taxon>Gammaproteobacteria</taxon>
        <taxon>Cellvibrionales</taxon>
        <taxon>Halieaceae</taxon>
        <taxon>Seongchinamella</taxon>
    </lineage>
</organism>
<protein>
    <submittedName>
        <fullName evidence="1">DUF465 domain-containing protein</fullName>
    </submittedName>
</protein>
<dbReference type="RefSeq" id="WP_007230766.1">
    <property type="nucleotide sequence ID" value="NZ_SHNP01000005.1"/>
</dbReference>
<dbReference type="InterPro" id="IPR007420">
    <property type="entry name" value="DUF465"/>
</dbReference>
<dbReference type="EMBL" id="SHNP01000005">
    <property type="protein sequence ID" value="MCX2974865.1"/>
    <property type="molecule type" value="Genomic_DNA"/>
</dbReference>
<dbReference type="Pfam" id="PF04325">
    <property type="entry name" value="DUF465"/>
    <property type="match status" value="1"/>
</dbReference>
<dbReference type="Gene3D" id="6.10.280.50">
    <property type="match status" value="1"/>
</dbReference>
<keyword evidence="2" id="KW-1185">Reference proteome</keyword>
<reference evidence="1" key="1">
    <citation type="submission" date="2019-02" db="EMBL/GenBank/DDBJ databases">
        <authorList>
            <person name="Li S.-H."/>
        </authorList>
    </citation>
    <scope>NUCLEOTIDE SEQUENCE</scope>
    <source>
        <strain evidence="1">IMCC8485</strain>
    </source>
</reference>
<evidence type="ECO:0000313" key="1">
    <source>
        <dbReference type="EMBL" id="MCX2974865.1"/>
    </source>
</evidence>
<name>A0ABT3SY62_9GAMM</name>
<dbReference type="Proteomes" id="UP001143307">
    <property type="component" value="Unassembled WGS sequence"/>
</dbReference>
<comment type="caution">
    <text evidence="1">The sequence shown here is derived from an EMBL/GenBank/DDBJ whole genome shotgun (WGS) entry which is preliminary data.</text>
</comment>